<dbReference type="EMBL" id="ML991777">
    <property type="protein sequence ID" value="KAF2237958.1"/>
    <property type="molecule type" value="Genomic_DNA"/>
</dbReference>
<evidence type="ECO:0000313" key="5">
    <source>
        <dbReference type="EMBL" id="KAF2237958.1"/>
    </source>
</evidence>
<dbReference type="Pfam" id="PF19086">
    <property type="entry name" value="Terpene_syn_C_2"/>
    <property type="match status" value="1"/>
</dbReference>
<dbReference type="PANTHER" id="PTHR35201">
    <property type="entry name" value="TERPENE SYNTHASE"/>
    <property type="match status" value="1"/>
</dbReference>
<evidence type="ECO:0000256" key="3">
    <source>
        <dbReference type="ARBA" id="ARBA00022842"/>
    </source>
</evidence>
<evidence type="ECO:0000256" key="4">
    <source>
        <dbReference type="RuleBase" id="RU366034"/>
    </source>
</evidence>
<evidence type="ECO:0000256" key="1">
    <source>
        <dbReference type="ARBA" id="ARBA00001946"/>
    </source>
</evidence>
<keyword evidence="4" id="KW-0456">Lyase</keyword>
<dbReference type="SUPFAM" id="SSF48576">
    <property type="entry name" value="Terpenoid synthases"/>
    <property type="match status" value="1"/>
</dbReference>
<keyword evidence="4" id="KW-0479">Metal-binding</keyword>
<keyword evidence="3 4" id="KW-0460">Magnesium</keyword>
<name>A0A6A6HJH0_VIRVR</name>
<dbReference type="InterPro" id="IPR034686">
    <property type="entry name" value="Terpene_cyclase-like_2"/>
</dbReference>
<proteinExistence type="inferred from homology"/>
<protein>
    <recommendedName>
        <fullName evidence="4">Terpene synthase</fullName>
        <ecNumber evidence="4">4.2.3.-</ecNumber>
    </recommendedName>
</protein>
<dbReference type="Gene3D" id="1.10.600.10">
    <property type="entry name" value="Farnesyl Diphosphate Synthase"/>
    <property type="match status" value="1"/>
</dbReference>
<dbReference type="GO" id="GO:0008299">
    <property type="term" value="P:isoprenoid biosynthetic process"/>
    <property type="evidence" value="ECO:0007669"/>
    <property type="project" value="UniProtKB-ARBA"/>
</dbReference>
<dbReference type="EC" id="4.2.3.-" evidence="4"/>
<evidence type="ECO:0000256" key="2">
    <source>
        <dbReference type="ARBA" id="ARBA00006333"/>
    </source>
</evidence>
<comment type="similarity">
    <text evidence="2 4">Belongs to the terpene synthase family.</text>
</comment>
<dbReference type="AlphaFoldDB" id="A0A6A6HJH0"/>
<reference evidence="5" key="1">
    <citation type="journal article" date="2020" name="Stud. Mycol.">
        <title>101 Dothideomycetes genomes: a test case for predicting lifestyles and emergence of pathogens.</title>
        <authorList>
            <person name="Haridas S."/>
            <person name="Albert R."/>
            <person name="Binder M."/>
            <person name="Bloem J."/>
            <person name="Labutti K."/>
            <person name="Salamov A."/>
            <person name="Andreopoulos B."/>
            <person name="Baker S."/>
            <person name="Barry K."/>
            <person name="Bills G."/>
            <person name="Bluhm B."/>
            <person name="Cannon C."/>
            <person name="Castanera R."/>
            <person name="Culley D."/>
            <person name="Daum C."/>
            <person name="Ezra D."/>
            <person name="Gonzalez J."/>
            <person name="Henrissat B."/>
            <person name="Kuo A."/>
            <person name="Liang C."/>
            <person name="Lipzen A."/>
            <person name="Lutzoni F."/>
            <person name="Magnuson J."/>
            <person name="Mondo S."/>
            <person name="Nolan M."/>
            <person name="Ohm R."/>
            <person name="Pangilinan J."/>
            <person name="Park H.-J."/>
            <person name="Ramirez L."/>
            <person name="Alfaro M."/>
            <person name="Sun H."/>
            <person name="Tritt A."/>
            <person name="Yoshinaga Y."/>
            <person name="Zwiers L.-H."/>
            <person name="Turgeon B."/>
            <person name="Goodwin S."/>
            <person name="Spatafora J."/>
            <person name="Crous P."/>
            <person name="Grigoriev I."/>
        </authorList>
    </citation>
    <scope>NUCLEOTIDE SEQUENCE</scope>
    <source>
        <strain evidence="5">Tuck. ex Michener</strain>
    </source>
</reference>
<dbReference type="OrthoDB" id="2861623at2759"/>
<sequence length="303" mass="34507">MGSLEHTLKENGMVQVTLPEMFLFFLAQPPRVNPHYEKVRQESEAWLLKHGDFDSRVSRIIHRTDFSYFCAVVMPDASAETFPFDNGHLQKNPEEARKLIDGLVSIMRNENFEPEHPLLIAYKSIWLRLSQTSSKGVQNRFAASMTSYVEAVMQQVNLQSTAVLTSTIEGLVALRRDSIATTPIYALIEYAYGLELPDEVIKHPSIQKIETIATDMVLIQNDIVSYAKEKALGESHNIVSLYHLQGYSLQSSFDCAGELLKGRYRDWYQTLTELPTWGEEIDSQVQTYITSVQNVALANLNWR</sequence>
<comment type="cofactor">
    <cofactor evidence="1 4">
        <name>Mg(2+)</name>
        <dbReference type="ChEBI" id="CHEBI:18420"/>
    </cofactor>
</comment>
<dbReference type="PANTHER" id="PTHR35201:SF4">
    <property type="entry name" value="BETA-PINACENE SYNTHASE-RELATED"/>
    <property type="match status" value="1"/>
</dbReference>
<dbReference type="InterPro" id="IPR008949">
    <property type="entry name" value="Isoprenoid_synthase_dom_sf"/>
</dbReference>
<keyword evidence="6" id="KW-1185">Reference proteome</keyword>
<dbReference type="GO" id="GO:0046872">
    <property type="term" value="F:metal ion binding"/>
    <property type="evidence" value="ECO:0007669"/>
    <property type="project" value="UniProtKB-KW"/>
</dbReference>
<organism evidence="5 6">
    <name type="scientific">Viridothelium virens</name>
    <name type="common">Speckled blister lichen</name>
    <name type="synonym">Trypethelium virens</name>
    <dbReference type="NCBI Taxonomy" id="1048519"/>
    <lineage>
        <taxon>Eukaryota</taxon>
        <taxon>Fungi</taxon>
        <taxon>Dikarya</taxon>
        <taxon>Ascomycota</taxon>
        <taxon>Pezizomycotina</taxon>
        <taxon>Dothideomycetes</taxon>
        <taxon>Dothideomycetes incertae sedis</taxon>
        <taxon>Trypetheliales</taxon>
        <taxon>Trypetheliaceae</taxon>
        <taxon>Viridothelium</taxon>
    </lineage>
</organism>
<dbReference type="GO" id="GO:0010333">
    <property type="term" value="F:terpene synthase activity"/>
    <property type="evidence" value="ECO:0007669"/>
    <property type="project" value="InterPro"/>
</dbReference>
<accession>A0A6A6HJH0</accession>
<dbReference type="Proteomes" id="UP000800092">
    <property type="component" value="Unassembled WGS sequence"/>
</dbReference>
<evidence type="ECO:0000313" key="6">
    <source>
        <dbReference type="Proteomes" id="UP000800092"/>
    </source>
</evidence>
<gene>
    <name evidence="5" type="ORF">EV356DRAFT_529457</name>
</gene>